<dbReference type="GO" id="GO:0042597">
    <property type="term" value="C:periplasmic space"/>
    <property type="evidence" value="ECO:0007669"/>
    <property type="project" value="UniProtKB-ARBA"/>
</dbReference>
<dbReference type="Gene3D" id="3.10.105.10">
    <property type="entry name" value="Dipeptide-binding Protein, Domain 3"/>
    <property type="match status" value="1"/>
</dbReference>
<sequence>MAHLWRRSGAVTVLALLLAVTGCSSGAADEPVVFRVGFGGDPVTLDPRVSPPAYNIFLSPLYDTLIKSTADGGYAPGLATAWELSPDALRLSLTLREGVTFQDGTPFDAEAVRANLEAAKEPGTLVARTLTELDRVEVVDPTHVVLHMRSPGGHMLGVLAGETGMMISPGHLDSPDLATNPVGAGPFRLTELTGGRTTYAKWDGYWNAAAIELDGIEIHGFPDDTARLAALRSGQLDSSFLFPTQIEQAESAGLKTTIFPRTAVHAVLLNTSRSEFAKPQVRQALNLALDRAQLSETLYGGHCAVADQPYPDGYWAASPDGGAAAYDRDRARALLAEAGLPDGFEFTLSASNITTFQRLAEAVQGQLAEIGVRVKLDIRDNPSLTALRQSGNFDAVGGQYESGRPDPTTFLTDFYLPGGVFNPGRFNPPGGQELVAQARRTADVAVRKEPIQRLVAEVAASGPPIIPVCFPGYVEADAPHVTHPVSVSVLGDYDFSAVRMTSPGSGG</sequence>
<dbReference type="RefSeq" id="WP_084755573.1">
    <property type="nucleotide sequence ID" value="NZ_FRAP01000018.1"/>
</dbReference>
<dbReference type="InterPro" id="IPR039424">
    <property type="entry name" value="SBP_5"/>
</dbReference>
<dbReference type="GO" id="GO:0015833">
    <property type="term" value="P:peptide transport"/>
    <property type="evidence" value="ECO:0007669"/>
    <property type="project" value="TreeGrafter"/>
</dbReference>
<keyword evidence="1" id="KW-0732">Signal</keyword>
<dbReference type="GO" id="GO:1904680">
    <property type="term" value="F:peptide transmembrane transporter activity"/>
    <property type="evidence" value="ECO:0007669"/>
    <property type="project" value="TreeGrafter"/>
</dbReference>
<dbReference type="InterPro" id="IPR000914">
    <property type="entry name" value="SBP_5_dom"/>
</dbReference>
<evidence type="ECO:0000313" key="4">
    <source>
        <dbReference type="Proteomes" id="UP000184363"/>
    </source>
</evidence>
<organism evidence="3 4">
    <name type="scientific">Pseudonocardia thermophila</name>
    <dbReference type="NCBI Taxonomy" id="1848"/>
    <lineage>
        <taxon>Bacteria</taxon>
        <taxon>Bacillati</taxon>
        <taxon>Actinomycetota</taxon>
        <taxon>Actinomycetes</taxon>
        <taxon>Pseudonocardiales</taxon>
        <taxon>Pseudonocardiaceae</taxon>
        <taxon>Pseudonocardia</taxon>
    </lineage>
</organism>
<dbReference type="OrthoDB" id="9803988at2"/>
<keyword evidence="4" id="KW-1185">Reference proteome</keyword>
<feature type="chain" id="PRO_5013246382" evidence="1">
    <location>
        <begin position="28"/>
        <end position="507"/>
    </location>
</feature>
<proteinExistence type="predicted"/>
<feature type="domain" description="Solute-binding protein family 5" evidence="2">
    <location>
        <begin position="74"/>
        <end position="419"/>
    </location>
</feature>
<dbReference type="Proteomes" id="UP000184363">
    <property type="component" value="Unassembled WGS sequence"/>
</dbReference>
<dbReference type="STRING" id="1848.SAMN05443637_11887"/>
<dbReference type="PROSITE" id="PS51257">
    <property type="entry name" value="PROKAR_LIPOPROTEIN"/>
    <property type="match status" value="1"/>
</dbReference>
<feature type="signal peptide" evidence="1">
    <location>
        <begin position="1"/>
        <end position="27"/>
    </location>
</feature>
<evidence type="ECO:0000256" key="1">
    <source>
        <dbReference type="SAM" id="SignalP"/>
    </source>
</evidence>
<dbReference type="GO" id="GO:0043190">
    <property type="term" value="C:ATP-binding cassette (ABC) transporter complex"/>
    <property type="evidence" value="ECO:0007669"/>
    <property type="project" value="InterPro"/>
</dbReference>
<dbReference type="PANTHER" id="PTHR30290:SF83">
    <property type="entry name" value="ABC TRANSPORTER SUBSTRATE-BINDING PROTEIN"/>
    <property type="match status" value="1"/>
</dbReference>
<dbReference type="InterPro" id="IPR030678">
    <property type="entry name" value="Peptide/Ni-bd"/>
</dbReference>
<protein>
    <submittedName>
        <fullName evidence="3">Peptide/nickel transport system substrate-binding protein</fullName>
    </submittedName>
</protein>
<accession>A0A1M6XYQ1</accession>
<dbReference type="Gene3D" id="3.90.76.10">
    <property type="entry name" value="Dipeptide-binding Protein, Domain 1"/>
    <property type="match status" value="1"/>
</dbReference>
<dbReference type="Gene3D" id="3.40.190.10">
    <property type="entry name" value="Periplasmic binding protein-like II"/>
    <property type="match status" value="1"/>
</dbReference>
<evidence type="ECO:0000259" key="2">
    <source>
        <dbReference type="Pfam" id="PF00496"/>
    </source>
</evidence>
<dbReference type="SUPFAM" id="SSF53850">
    <property type="entry name" value="Periplasmic binding protein-like II"/>
    <property type="match status" value="1"/>
</dbReference>
<name>A0A1M6XYQ1_PSETH</name>
<dbReference type="EMBL" id="FRAP01000018">
    <property type="protein sequence ID" value="SHL11134.1"/>
    <property type="molecule type" value="Genomic_DNA"/>
</dbReference>
<gene>
    <name evidence="3" type="ORF">SAMN05443637_11887</name>
</gene>
<reference evidence="3 4" key="1">
    <citation type="submission" date="2016-11" db="EMBL/GenBank/DDBJ databases">
        <authorList>
            <person name="Jaros S."/>
            <person name="Januszkiewicz K."/>
            <person name="Wedrychowicz H."/>
        </authorList>
    </citation>
    <scope>NUCLEOTIDE SEQUENCE [LARGE SCALE GENOMIC DNA]</scope>
    <source>
        <strain evidence="3 4">DSM 43832</strain>
    </source>
</reference>
<evidence type="ECO:0000313" key="3">
    <source>
        <dbReference type="EMBL" id="SHL11134.1"/>
    </source>
</evidence>
<dbReference type="AlphaFoldDB" id="A0A1M6XYQ1"/>
<dbReference type="PIRSF" id="PIRSF002741">
    <property type="entry name" value="MppA"/>
    <property type="match status" value="1"/>
</dbReference>
<dbReference type="Pfam" id="PF00496">
    <property type="entry name" value="SBP_bac_5"/>
    <property type="match status" value="1"/>
</dbReference>
<dbReference type="PANTHER" id="PTHR30290">
    <property type="entry name" value="PERIPLASMIC BINDING COMPONENT OF ABC TRANSPORTER"/>
    <property type="match status" value="1"/>
</dbReference>